<dbReference type="Proteomes" id="UP000544054">
    <property type="component" value="Unassembled WGS sequence"/>
</dbReference>
<gene>
    <name evidence="1" type="ORF">HHL23_12280</name>
</gene>
<dbReference type="RefSeq" id="WP_169235100.1">
    <property type="nucleotide sequence ID" value="NZ_JABBGI010000014.1"/>
</dbReference>
<evidence type="ECO:0000313" key="2">
    <source>
        <dbReference type="Proteomes" id="UP000544054"/>
    </source>
</evidence>
<dbReference type="EMBL" id="JABBGI010000014">
    <property type="protein sequence ID" value="NML70577.1"/>
    <property type="molecule type" value="Genomic_DNA"/>
</dbReference>
<organism evidence="1 2">
    <name type="scientific">Chryseobacterium antibioticum</name>
    <dbReference type="NCBI Taxonomy" id="2728847"/>
    <lineage>
        <taxon>Bacteria</taxon>
        <taxon>Pseudomonadati</taxon>
        <taxon>Bacteroidota</taxon>
        <taxon>Flavobacteriia</taxon>
        <taxon>Flavobacteriales</taxon>
        <taxon>Weeksellaceae</taxon>
        <taxon>Chryseobacterium group</taxon>
        <taxon>Chryseobacterium</taxon>
    </lineage>
</organism>
<accession>A0A7Y0ANQ5</accession>
<dbReference type="InterPro" id="IPR018697">
    <property type="entry name" value="DUF2199"/>
</dbReference>
<dbReference type="Pfam" id="PF09965">
    <property type="entry name" value="DUF2199"/>
    <property type="match status" value="1"/>
</dbReference>
<reference evidence="1 2" key="1">
    <citation type="submission" date="2020-04" db="EMBL/GenBank/DDBJ databases">
        <title>Chryseobacterium sp. RP-3-3 sp. nov., isolated from Jeju soil.</title>
        <authorList>
            <person name="Dahal R.H."/>
        </authorList>
    </citation>
    <scope>NUCLEOTIDE SEQUENCE [LARGE SCALE GENOMIC DNA]</scope>
    <source>
        <strain evidence="1 2">RP-3-3</strain>
    </source>
</reference>
<sequence>MKYICKCCGEEKEDWPAIVYNAPIFYSDLTEEELENAELTSDLCVIEDQEQTHRFIRTVMVQEVADSCQDLEYGVWVSLSEKSFNEYVENYDNIEFEAGYFGWLSNYLPDYDFEESIPVNVIVNNKMGRPFIYPHEDFKHPFVQDFYNGISLEEAERRIDIVLGRNKN</sequence>
<evidence type="ECO:0000313" key="1">
    <source>
        <dbReference type="EMBL" id="NML70577.1"/>
    </source>
</evidence>
<proteinExistence type="predicted"/>
<name>A0A7Y0ANQ5_9FLAO</name>
<comment type="caution">
    <text evidence="1">The sequence shown here is derived from an EMBL/GenBank/DDBJ whole genome shotgun (WGS) entry which is preliminary data.</text>
</comment>
<dbReference type="AlphaFoldDB" id="A0A7Y0ANQ5"/>
<protein>
    <submittedName>
        <fullName evidence="1">DUF2199 domain-containing protein</fullName>
    </submittedName>
</protein>
<keyword evidence="2" id="KW-1185">Reference proteome</keyword>